<evidence type="ECO:0000313" key="2">
    <source>
        <dbReference type="EMBL" id="GAA3020842.1"/>
    </source>
</evidence>
<proteinExistence type="predicted"/>
<keyword evidence="3" id="KW-1185">Reference proteome</keyword>
<sequence length="119" mass="12296">MATAVAGTRPETRRTVSGCGTDVTLRVAATTQNGAAVSATVPLTARPPDGGRAGRSTGDRADYRVDHRAEGRTGRRMGRRAEGRTGCRGDRRAERGAGTRGRRVLGHAGTPGGAGRGTR</sequence>
<dbReference type="Proteomes" id="UP001499930">
    <property type="component" value="Unassembled WGS sequence"/>
</dbReference>
<reference evidence="2 3" key="1">
    <citation type="journal article" date="2019" name="Int. J. Syst. Evol. Microbiol.">
        <title>The Global Catalogue of Microorganisms (GCM) 10K type strain sequencing project: providing services to taxonomists for standard genome sequencing and annotation.</title>
        <authorList>
            <consortium name="The Broad Institute Genomics Platform"/>
            <consortium name="The Broad Institute Genome Sequencing Center for Infectious Disease"/>
            <person name="Wu L."/>
            <person name="Ma J."/>
        </authorList>
    </citation>
    <scope>NUCLEOTIDE SEQUENCE [LARGE SCALE GENOMIC DNA]</scope>
    <source>
        <strain evidence="2 3">JCM 3106</strain>
    </source>
</reference>
<evidence type="ECO:0000313" key="3">
    <source>
        <dbReference type="Proteomes" id="UP001499930"/>
    </source>
</evidence>
<feature type="compositionally biased region" description="Gly residues" evidence="1">
    <location>
        <begin position="109"/>
        <end position="119"/>
    </location>
</feature>
<organism evidence="2 3">
    <name type="scientific">Streptosporangium longisporum</name>
    <dbReference type="NCBI Taxonomy" id="46187"/>
    <lineage>
        <taxon>Bacteria</taxon>
        <taxon>Bacillati</taxon>
        <taxon>Actinomycetota</taxon>
        <taxon>Actinomycetes</taxon>
        <taxon>Streptosporangiales</taxon>
        <taxon>Streptosporangiaceae</taxon>
        <taxon>Streptosporangium</taxon>
    </lineage>
</organism>
<comment type="caution">
    <text evidence="2">The sequence shown here is derived from an EMBL/GenBank/DDBJ whole genome shotgun (WGS) entry which is preliminary data.</text>
</comment>
<feature type="region of interest" description="Disordered" evidence="1">
    <location>
        <begin position="41"/>
        <end position="119"/>
    </location>
</feature>
<name>A0ABN3Y9Z1_9ACTN</name>
<accession>A0ABN3Y9Z1</accession>
<evidence type="ECO:0000256" key="1">
    <source>
        <dbReference type="SAM" id="MobiDB-lite"/>
    </source>
</evidence>
<gene>
    <name evidence="2" type="ORF">GCM10017559_51690</name>
</gene>
<protein>
    <submittedName>
        <fullName evidence="2">Uncharacterized protein</fullName>
    </submittedName>
</protein>
<feature type="compositionally biased region" description="Basic and acidic residues" evidence="1">
    <location>
        <begin position="57"/>
        <end position="97"/>
    </location>
</feature>
<dbReference type="EMBL" id="BAAAWD010000014">
    <property type="protein sequence ID" value="GAA3020842.1"/>
    <property type="molecule type" value="Genomic_DNA"/>
</dbReference>